<feature type="compositionally biased region" description="Pro residues" evidence="7">
    <location>
        <begin position="36"/>
        <end position="45"/>
    </location>
</feature>
<evidence type="ECO:0000259" key="8">
    <source>
        <dbReference type="PROSITE" id="PS50114"/>
    </source>
</evidence>
<accession>A0A9W8DWD8</accession>
<feature type="region of interest" description="Disordered" evidence="7">
    <location>
        <begin position="548"/>
        <end position="589"/>
    </location>
</feature>
<gene>
    <name evidence="9" type="ORF">IWQ60_003513</name>
</gene>
<dbReference type="OrthoDB" id="515401at2759"/>
<keyword evidence="2 6" id="KW-0863">Zinc-finger</keyword>
<dbReference type="PROSITE" id="PS50114">
    <property type="entry name" value="GATA_ZN_FINGER_2"/>
    <property type="match status" value="1"/>
</dbReference>
<keyword evidence="3" id="KW-0862">Zinc</keyword>
<keyword evidence="10" id="KW-1185">Reference proteome</keyword>
<dbReference type="SMART" id="SM00401">
    <property type="entry name" value="ZnF_GATA"/>
    <property type="match status" value="1"/>
</dbReference>
<feature type="compositionally biased region" description="Polar residues" evidence="7">
    <location>
        <begin position="558"/>
        <end position="567"/>
    </location>
</feature>
<dbReference type="Gene3D" id="3.30.50.10">
    <property type="entry name" value="Erythroid Transcription Factor GATA-1, subunit A"/>
    <property type="match status" value="1"/>
</dbReference>
<reference evidence="9" key="1">
    <citation type="submission" date="2022-07" db="EMBL/GenBank/DDBJ databases">
        <title>Phylogenomic reconstructions and comparative analyses of Kickxellomycotina fungi.</title>
        <authorList>
            <person name="Reynolds N.K."/>
            <person name="Stajich J.E."/>
            <person name="Barry K."/>
            <person name="Grigoriev I.V."/>
            <person name="Crous P."/>
            <person name="Smith M.E."/>
        </authorList>
    </citation>
    <scope>NUCLEOTIDE SEQUENCE</scope>
    <source>
        <strain evidence="9">RSA 861</strain>
    </source>
</reference>
<dbReference type="Proteomes" id="UP001150569">
    <property type="component" value="Unassembled WGS sequence"/>
</dbReference>
<keyword evidence="5" id="KW-0804">Transcription</keyword>
<feature type="region of interest" description="Disordered" evidence="7">
    <location>
        <begin position="612"/>
        <end position="650"/>
    </location>
</feature>
<evidence type="ECO:0000313" key="10">
    <source>
        <dbReference type="Proteomes" id="UP001150569"/>
    </source>
</evidence>
<dbReference type="CDD" id="cd00202">
    <property type="entry name" value="ZnF_GATA"/>
    <property type="match status" value="1"/>
</dbReference>
<feature type="region of interest" description="Disordered" evidence="7">
    <location>
        <begin position="1117"/>
        <end position="1157"/>
    </location>
</feature>
<feature type="domain" description="GATA-type" evidence="8">
    <location>
        <begin position="934"/>
        <end position="969"/>
    </location>
</feature>
<dbReference type="Pfam" id="PF00320">
    <property type="entry name" value="GATA"/>
    <property type="match status" value="1"/>
</dbReference>
<protein>
    <recommendedName>
        <fullName evidence="8">GATA-type domain-containing protein</fullName>
    </recommendedName>
</protein>
<feature type="region of interest" description="Disordered" evidence="7">
    <location>
        <begin position="913"/>
        <end position="940"/>
    </location>
</feature>
<feature type="compositionally biased region" description="Polar residues" evidence="7">
    <location>
        <begin position="1023"/>
        <end position="1034"/>
    </location>
</feature>
<evidence type="ECO:0000256" key="1">
    <source>
        <dbReference type="ARBA" id="ARBA00022723"/>
    </source>
</evidence>
<dbReference type="GO" id="GO:0043565">
    <property type="term" value="F:sequence-specific DNA binding"/>
    <property type="evidence" value="ECO:0007669"/>
    <property type="project" value="InterPro"/>
</dbReference>
<keyword evidence="1" id="KW-0479">Metal-binding</keyword>
<name>A0A9W8DWD8_9FUNG</name>
<feature type="compositionally biased region" description="Low complexity" evidence="7">
    <location>
        <begin position="1000"/>
        <end position="1016"/>
    </location>
</feature>
<evidence type="ECO:0000256" key="7">
    <source>
        <dbReference type="SAM" id="MobiDB-lite"/>
    </source>
</evidence>
<feature type="compositionally biased region" description="Polar residues" evidence="7">
    <location>
        <begin position="1148"/>
        <end position="1157"/>
    </location>
</feature>
<dbReference type="PANTHER" id="PTHR47172">
    <property type="entry name" value="OS01G0976800 PROTEIN"/>
    <property type="match status" value="1"/>
</dbReference>
<sequence>MAHHVPITSPASSAHSANSTLATYQHHPADQVPRSASPPHPPLEAPPYLAHTEPRSASSSARPPSSSGNPTPRARSPAVGGLPGMSAFSPHHYAPAVMPQRSPGSRKPPPALTLHLPPVSSPTDLYYHPSTAPATFAAATAPSSPLVSASPRLACFWSLVAARDLTILCTPPSLAHHATFDDCRPCRPGTSLLDWIHPDEVHDACQDLTRLLGGPLFRGVEITCRLKLAEVDPRPATTGLPELLRRSSTSKLSELSSGRSRRGSRSAASSEFRARSASIDTLHSLDTAAGSGYTVMRLGVFALSASVALLLVHTPPTVAEGDTTPKCPCAGNTLTSADLNEVRGSLARFQDLQLPPQVDEAVSTSQNSLSAFTFTPPTPIRCVQVLTWPELDTLHTFPYAEIDRLHDQHALSLNQAPDFLHHHILTTNGAASLRRTIEAAVQPDHDPLAPLYLRVQTNAPEAEPIFLGATVVPFGTLIFLLLETEMAYTVPYSPARLPSQTNPTEEPPASDEFRLPFQTGGVGASLLPDLRRHSIDVSPSSLTAPLLLPTRRLSLNPQPTDTETLSHSPGDPSSPHWDAPTGQTTPVEGNRLPKIRRVAELALEAVGANYIRPPVAESPNSPGLPPGGNPAGSGMRSPLTPDSMTPLPSPSQLVAQLSMDEDYRNALRRASAGVLPPISELPKLRRFSFPLHSRPINSTAAYVEPPAETFPQPGATDSHHPTTLITAGGSTSAASVALCTTSPVYRYQPPATGSPAGGRSGDGPNRAFLPTIPEAPTEVSEGGSSGAGAMASTSSEPSRKRPAVGYPAVPPSAPSISRTSTVSPGVAPSAHYGPSTPVYTCYPLGGPLSPALHRTVSHELPSPHSPIFHVGNGGRGNPPSGHGPPTPTYFVPLNPSSRQGGKRMFHEFINGLPAHLHLPPPGHHPGSQGSGGASAAPKKCERCLTGSSPEWRRGPSGHKTLCNACGLRYSRSLNRASKDGGGRRPNQDKATTVRPPPAPVASSISHANSAAANSSAVGARPTFQVTTGTPTRPTSAAGGQVPPSSAAPISPTRTASWVPGTTRALSLRDSLRRRILITVRLHITTTITNLKRNYRHHLTHLVRLPALQRRRSATGLLTTTAPPPIRSTHIDRIPLTPPGTHTAPRKQYSGSDESPPA</sequence>
<feature type="compositionally biased region" description="Polar residues" evidence="7">
    <location>
        <begin position="9"/>
        <end position="23"/>
    </location>
</feature>
<dbReference type="InterPro" id="IPR013088">
    <property type="entry name" value="Znf_NHR/GATA"/>
</dbReference>
<feature type="compositionally biased region" description="Low complexity" evidence="7">
    <location>
        <begin position="778"/>
        <end position="796"/>
    </location>
</feature>
<feature type="region of interest" description="Disordered" evidence="7">
    <location>
        <begin position="973"/>
        <end position="1055"/>
    </location>
</feature>
<comment type="caution">
    <text evidence="9">The sequence shown here is derived from an EMBL/GenBank/DDBJ whole genome shotgun (WGS) entry which is preliminary data.</text>
</comment>
<organism evidence="9 10">
    <name type="scientific">Tieghemiomyces parasiticus</name>
    <dbReference type="NCBI Taxonomy" id="78921"/>
    <lineage>
        <taxon>Eukaryota</taxon>
        <taxon>Fungi</taxon>
        <taxon>Fungi incertae sedis</taxon>
        <taxon>Zoopagomycota</taxon>
        <taxon>Kickxellomycotina</taxon>
        <taxon>Dimargaritomycetes</taxon>
        <taxon>Dimargaritales</taxon>
        <taxon>Dimargaritaceae</taxon>
        <taxon>Tieghemiomyces</taxon>
    </lineage>
</organism>
<evidence type="ECO:0000256" key="5">
    <source>
        <dbReference type="ARBA" id="ARBA00023163"/>
    </source>
</evidence>
<feature type="region of interest" description="Disordered" evidence="7">
    <location>
        <begin position="749"/>
        <end position="822"/>
    </location>
</feature>
<feature type="compositionally biased region" description="Low complexity" evidence="7">
    <location>
        <begin position="246"/>
        <end position="258"/>
    </location>
</feature>
<evidence type="ECO:0000313" key="9">
    <source>
        <dbReference type="EMBL" id="KAJ1926777.1"/>
    </source>
</evidence>
<feature type="region of interest" description="Disordered" evidence="7">
    <location>
        <begin position="705"/>
        <end position="727"/>
    </location>
</feature>
<dbReference type="AlphaFoldDB" id="A0A9W8DWD8"/>
<evidence type="ECO:0000256" key="2">
    <source>
        <dbReference type="ARBA" id="ARBA00022771"/>
    </source>
</evidence>
<evidence type="ECO:0000256" key="4">
    <source>
        <dbReference type="ARBA" id="ARBA00023015"/>
    </source>
</evidence>
<evidence type="ECO:0000256" key="6">
    <source>
        <dbReference type="PROSITE-ProRule" id="PRU00094"/>
    </source>
</evidence>
<feature type="compositionally biased region" description="Basic and acidic residues" evidence="7">
    <location>
        <begin position="976"/>
        <end position="987"/>
    </location>
</feature>
<dbReference type="PANTHER" id="PTHR47172:SF24">
    <property type="entry name" value="GATA ZINC FINGER DOMAIN-CONTAINING PROTEIN 14-RELATED"/>
    <property type="match status" value="1"/>
</dbReference>
<dbReference type="SUPFAM" id="SSF57716">
    <property type="entry name" value="Glucocorticoid receptor-like (DNA-binding domain)"/>
    <property type="match status" value="1"/>
</dbReference>
<dbReference type="EMBL" id="JANBPT010000151">
    <property type="protein sequence ID" value="KAJ1926777.1"/>
    <property type="molecule type" value="Genomic_DNA"/>
</dbReference>
<proteinExistence type="predicted"/>
<feature type="compositionally biased region" description="Low complexity" evidence="7">
    <location>
        <begin position="46"/>
        <end position="67"/>
    </location>
</feature>
<dbReference type="GO" id="GO:0006355">
    <property type="term" value="P:regulation of DNA-templated transcription"/>
    <property type="evidence" value="ECO:0007669"/>
    <property type="project" value="InterPro"/>
</dbReference>
<feature type="region of interest" description="Disordered" evidence="7">
    <location>
        <begin position="237"/>
        <end position="270"/>
    </location>
</feature>
<feature type="compositionally biased region" description="Low complexity" evidence="7">
    <location>
        <begin position="548"/>
        <end position="557"/>
    </location>
</feature>
<feature type="region of interest" description="Disordered" evidence="7">
    <location>
        <begin position="1"/>
        <end position="114"/>
    </location>
</feature>
<dbReference type="InterPro" id="IPR000679">
    <property type="entry name" value="Znf_GATA"/>
</dbReference>
<keyword evidence="4" id="KW-0805">Transcription regulation</keyword>
<dbReference type="GO" id="GO:0008270">
    <property type="term" value="F:zinc ion binding"/>
    <property type="evidence" value="ECO:0007669"/>
    <property type="project" value="UniProtKB-KW"/>
</dbReference>
<evidence type="ECO:0000256" key="3">
    <source>
        <dbReference type="ARBA" id="ARBA00022833"/>
    </source>
</evidence>